<evidence type="ECO:0000256" key="3">
    <source>
        <dbReference type="ARBA" id="ARBA00022982"/>
    </source>
</evidence>
<name>E1YAM0_9BACT</name>
<accession>E1YAM0</accession>
<dbReference type="Gene3D" id="3.40.30.10">
    <property type="entry name" value="Glutaredoxin"/>
    <property type="match status" value="1"/>
</dbReference>
<dbReference type="AlphaFoldDB" id="E1YAM0"/>
<keyword evidence="4" id="KW-1015">Disulfide bond</keyword>
<dbReference type="PRINTS" id="PR00421">
    <property type="entry name" value="THIOREDOXIN"/>
</dbReference>
<dbReference type="PROSITE" id="PS51352">
    <property type="entry name" value="THIOREDOXIN_2"/>
    <property type="match status" value="1"/>
</dbReference>
<evidence type="ECO:0000256" key="1">
    <source>
        <dbReference type="ARBA" id="ARBA00008987"/>
    </source>
</evidence>
<proteinExistence type="inferred from homology"/>
<dbReference type="CDD" id="cd02947">
    <property type="entry name" value="TRX_family"/>
    <property type="match status" value="1"/>
</dbReference>
<protein>
    <recommendedName>
        <fullName evidence="6">Thioredoxin</fullName>
    </recommendedName>
</protein>
<evidence type="ECO:0000313" key="8">
    <source>
        <dbReference type="EMBL" id="CBX27614.1"/>
    </source>
</evidence>
<dbReference type="EMBL" id="FR695866">
    <property type="protein sequence ID" value="CBX27614.1"/>
    <property type="molecule type" value="Genomic_DNA"/>
</dbReference>
<dbReference type="InterPro" id="IPR036249">
    <property type="entry name" value="Thioredoxin-like_sf"/>
</dbReference>
<keyword evidence="3" id="KW-0249">Electron transport</keyword>
<dbReference type="Pfam" id="PF00085">
    <property type="entry name" value="Thioredoxin"/>
    <property type="match status" value="1"/>
</dbReference>
<evidence type="ECO:0000256" key="2">
    <source>
        <dbReference type="ARBA" id="ARBA00022448"/>
    </source>
</evidence>
<dbReference type="GO" id="GO:0015035">
    <property type="term" value="F:protein-disulfide reductase activity"/>
    <property type="evidence" value="ECO:0007669"/>
    <property type="project" value="UniProtKB-UniRule"/>
</dbReference>
<evidence type="ECO:0000256" key="6">
    <source>
        <dbReference type="NCBIfam" id="TIGR01068"/>
    </source>
</evidence>
<dbReference type="InterPro" id="IPR013766">
    <property type="entry name" value="Thioredoxin_domain"/>
</dbReference>
<dbReference type="FunFam" id="3.40.30.10:FF:000001">
    <property type="entry name" value="Thioredoxin"/>
    <property type="match status" value="1"/>
</dbReference>
<evidence type="ECO:0000259" key="7">
    <source>
        <dbReference type="PROSITE" id="PS51352"/>
    </source>
</evidence>
<keyword evidence="2" id="KW-0813">Transport</keyword>
<dbReference type="Gene3D" id="2.30.30.380">
    <property type="entry name" value="Zn-finger domain of Sec23/24"/>
    <property type="match status" value="1"/>
</dbReference>
<sequence length="152" mass="16566">MSQQNTRTIRCTKCGIKNKIPLDKAGSFAKCGKCSFPLDTSDLLNKKPVIVTDGNFGVKVLKSPIPVLLDCWAPWCGPCKMIGPVMEELAAEYYGKIRVCKLNVDENPATSSRFKISSIPSMLIFDKGVLKDTIVGAVPKQQIAGKISSFIL</sequence>
<dbReference type="InterPro" id="IPR005746">
    <property type="entry name" value="Thioredoxin"/>
</dbReference>
<organism evidence="8">
    <name type="scientific">uncultured Desulfobacterium sp</name>
    <dbReference type="NCBI Taxonomy" id="201089"/>
    <lineage>
        <taxon>Bacteria</taxon>
        <taxon>Pseudomonadati</taxon>
        <taxon>Thermodesulfobacteriota</taxon>
        <taxon>Desulfobacteria</taxon>
        <taxon>Desulfobacterales</taxon>
        <taxon>Desulfobacteriaceae</taxon>
        <taxon>Desulfobacterium</taxon>
        <taxon>environmental samples</taxon>
    </lineage>
</organism>
<reference evidence="8" key="1">
    <citation type="journal article" date="2011" name="Environ. Microbiol.">
        <title>Genomic insights into the metabolic potential of the polycyclic aromatic hydrocarbon degrading sulfate-reducing Deltaproteobacterium N47.</title>
        <authorList>
            <person name="Bergmann F."/>
            <person name="Selesi D."/>
            <person name="Weinmaier T."/>
            <person name="Tischler P."/>
            <person name="Rattei T."/>
            <person name="Meckenstock R.U."/>
        </authorList>
    </citation>
    <scope>NUCLEOTIDE SEQUENCE</scope>
</reference>
<dbReference type="GO" id="GO:0005829">
    <property type="term" value="C:cytosol"/>
    <property type="evidence" value="ECO:0007669"/>
    <property type="project" value="TreeGrafter"/>
</dbReference>
<dbReference type="NCBIfam" id="TIGR01068">
    <property type="entry name" value="thioredoxin"/>
    <property type="match status" value="1"/>
</dbReference>
<gene>
    <name evidence="8" type="ORF">N47_H24360</name>
</gene>
<evidence type="ECO:0000256" key="5">
    <source>
        <dbReference type="ARBA" id="ARBA00023284"/>
    </source>
</evidence>
<dbReference type="PANTHER" id="PTHR45663:SF11">
    <property type="entry name" value="GEO12009P1"/>
    <property type="match status" value="1"/>
</dbReference>
<dbReference type="PANTHER" id="PTHR45663">
    <property type="entry name" value="GEO12009P1"/>
    <property type="match status" value="1"/>
</dbReference>
<feature type="domain" description="Thioredoxin" evidence="7">
    <location>
        <begin position="38"/>
        <end position="152"/>
    </location>
</feature>
<dbReference type="InterPro" id="IPR017937">
    <property type="entry name" value="Thioredoxin_CS"/>
</dbReference>
<dbReference type="PROSITE" id="PS00194">
    <property type="entry name" value="THIOREDOXIN_1"/>
    <property type="match status" value="1"/>
</dbReference>
<dbReference type="GO" id="GO:0045454">
    <property type="term" value="P:cell redox homeostasis"/>
    <property type="evidence" value="ECO:0007669"/>
    <property type="project" value="TreeGrafter"/>
</dbReference>
<keyword evidence="5" id="KW-0676">Redox-active center</keyword>
<comment type="similarity">
    <text evidence="1">Belongs to the thioredoxin family.</text>
</comment>
<evidence type="ECO:0000256" key="4">
    <source>
        <dbReference type="ARBA" id="ARBA00023157"/>
    </source>
</evidence>
<dbReference type="SUPFAM" id="SSF52833">
    <property type="entry name" value="Thioredoxin-like"/>
    <property type="match status" value="1"/>
</dbReference>